<dbReference type="Proteomes" id="UP000192936">
    <property type="component" value="Unassembled WGS sequence"/>
</dbReference>
<dbReference type="GO" id="GO:0009636">
    <property type="term" value="P:response to toxic substance"/>
    <property type="evidence" value="ECO:0007669"/>
    <property type="project" value="InterPro"/>
</dbReference>
<evidence type="ECO:0000256" key="5">
    <source>
        <dbReference type="ARBA" id="ARBA00023139"/>
    </source>
</evidence>
<dbReference type="GO" id="GO:0016020">
    <property type="term" value="C:membrane"/>
    <property type="evidence" value="ECO:0007669"/>
    <property type="project" value="InterPro"/>
</dbReference>
<sequence>MQHAKNRRQRATARAIPFPAREVVILTFLMALAAMLTGCNTVEGAGQDLQSGGRAIERTAE</sequence>
<proteinExistence type="inferred from homology"/>
<protein>
    <submittedName>
        <fullName evidence="7">Predicted small secreted protein</fullName>
    </submittedName>
</protein>
<evidence type="ECO:0000313" key="8">
    <source>
        <dbReference type="Proteomes" id="UP000192936"/>
    </source>
</evidence>
<gene>
    <name evidence="7" type="ORF">SAMN02982917_4435</name>
</gene>
<dbReference type="Pfam" id="PF08085">
    <property type="entry name" value="Entericidin"/>
    <property type="match status" value="1"/>
</dbReference>
<keyword evidence="6" id="KW-0449">Lipoprotein</keyword>
<keyword evidence="3" id="KW-0732">Signal</keyword>
<accession>A0A1X7GV34</accession>
<organism evidence="7 8">
    <name type="scientific">Azospirillum oryzae</name>
    <dbReference type="NCBI Taxonomy" id="286727"/>
    <lineage>
        <taxon>Bacteria</taxon>
        <taxon>Pseudomonadati</taxon>
        <taxon>Pseudomonadota</taxon>
        <taxon>Alphaproteobacteria</taxon>
        <taxon>Rhodospirillales</taxon>
        <taxon>Azospirillaceae</taxon>
        <taxon>Azospirillum</taxon>
    </lineage>
</organism>
<dbReference type="InterPro" id="IPR012556">
    <property type="entry name" value="Entericidin"/>
</dbReference>
<evidence type="ECO:0000256" key="3">
    <source>
        <dbReference type="ARBA" id="ARBA00022729"/>
    </source>
</evidence>
<reference evidence="7 8" key="1">
    <citation type="submission" date="2017-04" db="EMBL/GenBank/DDBJ databases">
        <authorList>
            <person name="Afonso C.L."/>
            <person name="Miller P.J."/>
            <person name="Scott M.A."/>
            <person name="Spackman E."/>
            <person name="Goraichik I."/>
            <person name="Dimitrov K.M."/>
            <person name="Suarez D.L."/>
            <person name="Swayne D.E."/>
        </authorList>
    </citation>
    <scope>NUCLEOTIDE SEQUENCE [LARGE SCALE GENOMIC DNA]</scope>
    <source>
        <strain evidence="7 8">A2P</strain>
    </source>
</reference>
<dbReference type="EMBL" id="FXAK01000007">
    <property type="protein sequence ID" value="SMF75205.1"/>
    <property type="molecule type" value="Genomic_DNA"/>
</dbReference>
<evidence type="ECO:0000256" key="6">
    <source>
        <dbReference type="ARBA" id="ARBA00023288"/>
    </source>
</evidence>
<name>A0A1X7GV34_9PROT</name>
<dbReference type="AlphaFoldDB" id="A0A1X7GV34"/>
<evidence type="ECO:0000256" key="4">
    <source>
        <dbReference type="ARBA" id="ARBA00023136"/>
    </source>
</evidence>
<evidence type="ECO:0000256" key="2">
    <source>
        <dbReference type="ARBA" id="ARBA00022475"/>
    </source>
</evidence>
<evidence type="ECO:0000256" key="1">
    <source>
        <dbReference type="ARBA" id="ARBA00010296"/>
    </source>
</evidence>
<keyword evidence="2" id="KW-1003">Cell membrane</keyword>
<dbReference type="RefSeq" id="WP_085089334.1">
    <property type="nucleotide sequence ID" value="NZ_BSOV01000008.1"/>
</dbReference>
<comment type="similarity">
    <text evidence="1">Belongs to the EcnA/EcnB lipoprotein family.</text>
</comment>
<keyword evidence="5" id="KW-0564">Palmitate</keyword>
<evidence type="ECO:0000313" key="7">
    <source>
        <dbReference type="EMBL" id="SMF75205.1"/>
    </source>
</evidence>
<keyword evidence="4" id="KW-0472">Membrane</keyword>